<keyword evidence="5" id="KW-1185">Reference proteome</keyword>
<dbReference type="STRING" id="1123029.SAMN02745172_03928"/>
<dbReference type="Proteomes" id="UP000186406">
    <property type="component" value="Unassembled WGS sequence"/>
</dbReference>
<evidence type="ECO:0000313" key="5">
    <source>
        <dbReference type="Proteomes" id="UP000186406"/>
    </source>
</evidence>
<dbReference type="Pfam" id="PF01266">
    <property type="entry name" value="DAO"/>
    <property type="match status" value="1"/>
</dbReference>
<feature type="domain" description="FAD dependent oxidoreductase" evidence="3">
    <location>
        <begin position="3"/>
        <end position="399"/>
    </location>
</feature>
<evidence type="ECO:0000259" key="3">
    <source>
        <dbReference type="Pfam" id="PF01266"/>
    </source>
</evidence>
<dbReference type="AlphaFoldDB" id="A0A1M7ZQR1"/>
<protein>
    <submittedName>
        <fullName evidence="4">D-amino-acid dehydrogenase</fullName>
    </submittedName>
</protein>
<name>A0A1M7ZQR1_9HYPH</name>
<dbReference type="Gene3D" id="3.30.9.10">
    <property type="entry name" value="D-Amino Acid Oxidase, subunit A, domain 2"/>
    <property type="match status" value="1"/>
</dbReference>
<dbReference type="PANTHER" id="PTHR13847">
    <property type="entry name" value="SARCOSINE DEHYDROGENASE-RELATED"/>
    <property type="match status" value="1"/>
</dbReference>
<dbReference type="EMBL" id="FRXO01000012">
    <property type="protein sequence ID" value="SHO67253.1"/>
    <property type="molecule type" value="Genomic_DNA"/>
</dbReference>
<proteinExistence type="inferred from homology"/>
<dbReference type="PANTHER" id="PTHR13847:SF280">
    <property type="entry name" value="D-AMINO ACID DEHYDROGENASE"/>
    <property type="match status" value="1"/>
</dbReference>
<dbReference type="OrthoDB" id="9815989at2"/>
<dbReference type="GO" id="GO:0005737">
    <property type="term" value="C:cytoplasm"/>
    <property type="evidence" value="ECO:0007669"/>
    <property type="project" value="TreeGrafter"/>
</dbReference>
<comment type="similarity">
    <text evidence="1">Belongs to the DadA oxidoreductase family.</text>
</comment>
<dbReference type="GO" id="GO:0008718">
    <property type="term" value="F:D-amino-acid dehydrogenase activity"/>
    <property type="evidence" value="ECO:0007669"/>
    <property type="project" value="TreeGrafter"/>
</dbReference>
<dbReference type="GO" id="GO:0055130">
    <property type="term" value="P:D-alanine catabolic process"/>
    <property type="evidence" value="ECO:0007669"/>
    <property type="project" value="TreeGrafter"/>
</dbReference>
<organism evidence="4 5">
    <name type="scientific">Pseudoxanthobacter soli DSM 19599</name>
    <dbReference type="NCBI Taxonomy" id="1123029"/>
    <lineage>
        <taxon>Bacteria</taxon>
        <taxon>Pseudomonadati</taxon>
        <taxon>Pseudomonadota</taxon>
        <taxon>Alphaproteobacteria</taxon>
        <taxon>Hyphomicrobiales</taxon>
        <taxon>Segnochrobactraceae</taxon>
        <taxon>Pseudoxanthobacter</taxon>
    </lineage>
</organism>
<dbReference type="SUPFAM" id="SSF54373">
    <property type="entry name" value="FAD-linked reductases, C-terminal domain"/>
    <property type="match status" value="1"/>
</dbReference>
<dbReference type="NCBIfam" id="NF001933">
    <property type="entry name" value="PRK00711.1"/>
    <property type="match status" value="1"/>
</dbReference>
<dbReference type="InterPro" id="IPR036188">
    <property type="entry name" value="FAD/NAD-bd_sf"/>
</dbReference>
<dbReference type="SUPFAM" id="SSF51905">
    <property type="entry name" value="FAD/NAD(P)-binding domain"/>
    <property type="match status" value="1"/>
</dbReference>
<evidence type="ECO:0000256" key="1">
    <source>
        <dbReference type="ARBA" id="ARBA00009410"/>
    </source>
</evidence>
<dbReference type="RefSeq" id="WP_073631886.1">
    <property type="nucleotide sequence ID" value="NZ_FRXO01000012.1"/>
</dbReference>
<keyword evidence="2" id="KW-0560">Oxidoreductase</keyword>
<dbReference type="InterPro" id="IPR006076">
    <property type="entry name" value="FAD-dep_OxRdtase"/>
</dbReference>
<sequence>MHIVVLGAGVVGITTAHVLAEAGHDVTVIEREAGPALGTSYANAGQLSAALSAPWAVPGLLHKALGWMVERYPPLVVGKRPDAAMAGWLWRMFRFANTRDYVASKQAMVRLGEFSLECLHDLRGNLDYDGRNGGTIVLFRTSEQRDAYGKDLKALAELGIAARTLDLDALAALEPNLAIRDAGIVGAAHLPGDETGDCRRFTAGLAGQLSDRPNVRFRFATPVRGLAFTGDHVTGVETDDGTVAVDAVVSCLGVGSLDVLAPLGIRLPIYPLKGYSLTISADSDAVGPRSTVSDETHKVGVTALGQRIRVGGTAELAGFDLSRPERRYAGLFHVVRQLFPAIPPSAVEAAERWSGLRPMTPDGPPIIGRARFDNLYLNTGHGTLGWTMACGSARLIGDLVAGRRPAIAIEPFSPGRYA</sequence>
<accession>A0A1M7ZQR1</accession>
<evidence type="ECO:0000313" key="4">
    <source>
        <dbReference type="EMBL" id="SHO67253.1"/>
    </source>
</evidence>
<dbReference type="GO" id="GO:0005886">
    <property type="term" value="C:plasma membrane"/>
    <property type="evidence" value="ECO:0007669"/>
    <property type="project" value="TreeGrafter"/>
</dbReference>
<gene>
    <name evidence="4" type="ORF">SAMN02745172_03928</name>
</gene>
<evidence type="ECO:0000256" key="2">
    <source>
        <dbReference type="ARBA" id="ARBA00023002"/>
    </source>
</evidence>
<dbReference type="Gene3D" id="3.50.50.60">
    <property type="entry name" value="FAD/NAD(P)-binding domain"/>
    <property type="match status" value="2"/>
</dbReference>
<reference evidence="4 5" key="1">
    <citation type="submission" date="2016-12" db="EMBL/GenBank/DDBJ databases">
        <authorList>
            <person name="Song W.-J."/>
            <person name="Kurnit D.M."/>
        </authorList>
    </citation>
    <scope>NUCLEOTIDE SEQUENCE [LARGE SCALE GENOMIC DNA]</scope>
    <source>
        <strain evidence="4 5">DSM 19599</strain>
    </source>
</reference>